<reference evidence="2" key="1">
    <citation type="journal article" date="2012" name="Proc. Natl. Acad. Sci. U.S.A.">
        <title>Antigenic diversity is generated by distinct evolutionary mechanisms in African trypanosome species.</title>
        <authorList>
            <person name="Jackson A.P."/>
            <person name="Berry A."/>
            <person name="Aslett M."/>
            <person name="Allison H.C."/>
            <person name="Burton P."/>
            <person name="Vavrova-Anderson J."/>
            <person name="Brown R."/>
            <person name="Browne H."/>
            <person name="Corton N."/>
            <person name="Hauser H."/>
            <person name="Gamble J."/>
            <person name="Gilderthorp R."/>
            <person name="Marcello L."/>
            <person name="McQuillan J."/>
            <person name="Otto T.D."/>
            <person name="Quail M.A."/>
            <person name="Sanders M.J."/>
            <person name="van Tonder A."/>
            <person name="Ginger M.L."/>
            <person name="Field M.C."/>
            <person name="Barry J.D."/>
            <person name="Hertz-Fowler C."/>
            <person name="Berriman M."/>
        </authorList>
    </citation>
    <scope>NUCLEOTIDE SEQUENCE</scope>
    <source>
        <strain evidence="2">Y486</strain>
    </source>
</reference>
<dbReference type="VEuPathDB" id="TriTrypDB:TvY486_0601240"/>
<keyword evidence="1" id="KW-0812">Transmembrane</keyword>
<proteinExistence type="predicted"/>
<protein>
    <submittedName>
        <fullName evidence="2">Uncharacterized protein</fullName>
    </submittedName>
</protein>
<keyword evidence="1" id="KW-1133">Transmembrane helix</keyword>
<evidence type="ECO:0000313" key="2">
    <source>
        <dbReference type="EMBL" id="CCC48333.1"/>
    </source>
</evidence>
<gene>
    <name evidence="2" type="ORF">TVY486_0601240</name>
</gene>
<dbReference type="AlphaFoldDB" id="G0TWJ5"/>
<keyword evidence="1" id="KW-0472">Membrane</keyword>
<sequence>MVYGVFLVHSATPRGGTHVLRSCRREVGFCVWPHYVIQTSCIVACCTFVSRTPHSFCPSTPTNSAERHRMRVGGQLLKEAMAHPHLIPRIRTTPFMTRLRLLTHGHRTTNAGSSSEPSLVQPQCFSPIMHYYCTVSLLRVEVGDSVRHRFPQLVPRCFSCMSLVFSFFALLCFVAPGISPHPVAASSYFIFIEFFYVFTYIQLCSPALIYAVLCNAFFFL</sequence>
<organism evidence="2">
    <name type="scientific">Trypanosoma vivax (strain Y486)</name>
    <dbReference type="NCBI Taxonomy" id="1055687"/>
    <lineage>
        <taxon>Eukaryota</taxon>
        <taxon>Discoba</taxon>
        <taxon>Euglenozoa</taxon>
        <taxon>Kinetoplastea</taxon>
        <taxon>Metakinetoplastina</taxon>
        <taxon>Trypanosomatida</taxon>
        <taxon>Trypanosomatidae</taxon>
        <taxon>Trypanosoma</taxon>
        <taxon>Duttonella</taxon>
    </lineage>
</organism>
<dbReference type="EMBL" id="HE573022">
    <property type="protein sequence ID" value="CCC48333.1"/>
    <property type="molecule type" value="Genomic_DNA"/>
</dbReference>
<name>G0TWJ5_TRYVY</name>
<evidence type="ECO:0000256" key="1">
    <source>
        <dbReference type="SAM" id="Phobius"/>
    </source>
</evidence>
<feature type="transmembrane region" description="Helical" evidence="1">
    <location>
        <begin position="190"/>
        <end position="218"/>
    </location>
</feature>
<accession>G0TWJ5</accession>
<feature type="transmembrane region" description="Helical" evidence="1">
    <location>
        <begin position="157"/>
        <end position="178"/>
    </location>
</feature>